<evidence type="ECO:0000313" key="3">
    <source>
        <dbReference type="EMBL" id="OEU06160.1"/>
    </source>
</evidence>
<accession>A0A1E7EJT5</accession>
<keyword evidence="2" id="KW-1133">Transmembrane helix</keyword>
<protein>
    <submittedName>
        <fullName evidence="3">Uncharacterized protein</fullName>
    </submittedName>
</protein>
<feature type="compositionally biased region" description="Polar residues" evidence="1">
    <location>
        <begin position="193"/>
        <end position="213"/>
    </location>
</feature>
<proteinExistence type="predicted"/>
<feature type="region of interest" description="Disordered" evidence="1">
    <location>
        <begin position="241"/>
        <end position="260"/>
    </location>
</feature>
<keyword evidence="2" id="KW-0812">Transmembrane</keyword>
<feature type="region of interest" description="Disordered" evidence="1">
    <location>
        <begin position="694"/>
        <end position="719"/>
    </location>
</feature>
<feature type="compositionally biased region" description="Pro residues" evidence="1">
    <location>
        <begin position="769"/>
        <end position="787"/>
    </location>
</feature>
<reference evidence="3 4" key="1">
    <citation type="submission" date="2016-09" db="EMBL/GenBank/DDBJ databases">
        <title>Extensive genetic diversity and differential bi-allelic expression allows diatom success in the polar Southern Ocean.</title>
        <authorList>
            <consortium name="DOE Joint Genome Institute"/>
            <person name="Mock T."/>
            <person name="Otillar R.P."/>
            <person name="Strauss J."/>
            <person name="Dupont C."/>
            <person name="Frickenhaus S."/>
            <person name="Maumus F."/>
            <person name="Mcmullan M."/>
            <person name="Sanges R."/>
            <person name="Schmutz J."/>
            <person name="Toseland A."/>
            <person name="Valas R."/>
            <person name="Veluchamy A."/>
            <person name="Ward B.J."/>
            <person name="Allen A."/>
            <person name="Barry K."/>
            <person name="Falciatore A."/>
            <person name="Ferrante M."/>
            <person name="Fortunato A.E."/>
            <person name="Gloeckner G."/>
            <person name="Gruber A."/>
            <person name="Hipkin R."/>
            <person name="Janech M."/>
            <person name="Kroth P."/>
            <person name="Leese F."/>
            <person name="Lindquist E."/>
            <person name="Lyon B.R."/>
            <person name="Martin J."/>
            <person name="Mayer C."/>
            <person name="Parker M."/>
            <person name="Quesneville H."/>
            <person name="Raymond J."/>
            <person name="Uhlig C."/>
            <person name="Valentin K.U."/>
            <person name="Worden A.Z."/>
            <person name="Armbrust E.V."/>
            <person name="Bowler C."/>
            <person name="Green B."/>
            <person name="Moulton V."/>
            <person name="Van Oosterhout C."/>
            <person name="Grigoriev I."/>
        </authorList>
    </citation>
    <scope>NUCLEOTIDE SEQUENCE [LARGE SCALE GENOMIC DNA]</scope>
    <source>
        <strain evidence="3 4">CCMP1102</strain>
    </source>
</reference>
<dbReference type="EMBL" id="KV784424">
    <property type="protein sequence ID" value="OEU06160.1"/>
    <property type="molecule type" value="Genomic_DNA"/>
</dbReference>
<feature type="region of interest" description="Disordered" evidence="1">
    <location>
        <begin position="285"/>
        <end position="304"/>
    </location>
</feature>
<feature type="region of interest" description="Disordered" evidence="1">
    <location>
        <begin position="568"/>
        <end position="607"/>
    </location>
</feature>
<dbReference type="AlphaFoldDB" id="A0A1E7EJT5"/>
<gene>
    <name evidence="3" type="ORF">FRACYDRAFT_256062</name>
</gene>
<sequence>MSLQNTLASLLLSEAHRPAQDTALFNTASFETNSEHFPVSDAWWNTGSICVAMLQHEPGVVTAMMIVGVEGDKRYAITLESTPKLVEFTTDDLMQIPMKLAKFADPIAYQKYRDISDAFVDEDDAHDVFVAALLKEFNPIIRMEPDNAAVTEDRPQAQTERPPQPADDDSDIEDVTPAYASRNNQDRQHTRRPSTTSPYNEQRSQGRYPNSDNLECPPLASEHFTARTNYAAMDSNSYNNNSGTHPWTQTPRNSWGAHSGPPSINRHSTGTSTFRSREPNIFTTSTRASSSLSPFGSSPSSSAADKLKELSELCTQRPPTTSEMNQWNILNAMIGSPTTSATDETKKNFLGMQQFSVLAWANVHPNDVDYLNNHNNYFWPKLNACKNKPDARHPVNLESDKPTLGLGPMAFVPRDRREIEMMSHQISINEQSDSPTTSDIDKTRLGRPKIPDGASGTTSTIESCALVNDFLWAPRCPYVNLAQGSLLALYEGNQHYEHQTSFGTTVGAECLFQLTRGAEQFFGQATSERQLLQGQLPTLNFNFLIEGIRNNNLNTSQTRPLLFVPAQTKARPAPGTPRGPKTPKVKGPGKGAPPATQPPKSSTVTRQMGNGMTTLINDWKKAHNKARMPNILDFRKASDIADDAALQTLLNLNTATCIRWALLGSCRSNCKRDHPQTITGFAETAAEDILRKGLPERPNLEHRPAAPRVSNSQRYSHQHDTRYISCNSEQRAFEENEQLNRLAATRNSSTQEIIDHARHRAIHVSQLPTAPPTPTPAQLPATPPPLRPRGGGPSTTEPPAHTPIQSPDLLRYAVDGCPVDCGDQWSRERIEAAIEKGAHASAEAPGAAEACRKEALERVADGCFEGFSSVATTVEKLSVPLPITTIRRCRRSSCRPSSFPSSSSSKMHMFPPGTAIEIFDGTTQMMTSAAAGIIDPMAVAQHIMMNTPTTLHVSVVEVFDGSSIVDPVVISTSFWSALQRQILSVIIGQIFAAIVFAILASVLAPQISSFRDFILSKFTTTNENENNTSSSGSGALSTPKPFIKADSIIVRPEPDFGKLLICLLIDLVGVSSEAVPILGELTDIVSAPISAAILQNLFPGSNKFVFLFELTEEILPFTDIIPFATICWVIDTYYPDSSVADIFQLGKNYIDALETTTTTTTAATSKQQNKFNSVVDTTAETIDSSRESKGR</sequence>
<evidence type="ECO:0000256" key="1">
    <source>
        <dbReference type="SAM" id="MobiDB-lite"/>
    </source>
</evidence>
<feature type="region of interest" description="Disordered" evidence="1">
    <location>
        <begin position="145"/>
        <end position="218"/>
    </location>
</feature>
<dbReference type="InParanoid" id="A0A1E7EJT5"/>
<feature type="compositionally biased region" description="Basic and acidic residues" evidence="1">
    <location>
        <begin position="694"/>
        <end position="704"/>
    </location>
</feature>
<keyword evidence="2" id="KW-0472">Membrane</keyword>
<organism evidence="3 4">
    <name type="scientific">Fragilariopsis cylindrus CCMP1102</name>
    <dbReference type="NCBI Taxonomy" id="635003"/>
    <lineage>
        <taxon>Eukaryota</taxon>
        <taxon>Sar</taxon>
        <taxon>Stramenopiles</taxon>
        <taxon>Ochrophyta</taxon>
        <taxon>Bacillariophyta</taxon>
        <taxon>Bacillariophyceae</taxon>
        <taxon>Bacillariophycidae</taxon>
        <taxon>Bacillariales</taxon>
        <taxon>Bacillariaceae</taxon>
        <taxon>Fragilariopsis</taxon>
    </lineage>
</organism>
<dbReference type="OrthoDB" id="192262at2759"/>
<evidence type="ECO:0000313" key="4">
    <source>
        <dbReference type="Proteomes" id="UP000095751"/>
    </source>
</evidence>
<feature type="region of interest" description="Disordered" evidence="1">
    <location>
        <begin position="766"/>
        <end position="805"/>
    </location>
</feature>
<keyword evidence="4" id="KW-1185">Reference proteome</keyword>
<feature type="region of interest" description="Disordered" evidence="1">
    <location>
        <begin position="428"/>
        <end position="456"/>
    </location>
</feature>
<feature type="compositionally biased region" description="Polar residues" evidence="1">
    <location>
        <begin position="428"/>
        <end position="438"/>
    </location>
</feature>
<name>A0A1E7EJT5_9STRA</name>
<dbReference type="Proteomes" id="UP000095751">
    <property type="component" value="Unassembled WGS sequence"/>
</dbReference>
<feature type="compositionally biased region" description="Low complexity" evidence="1">
    <location>
        <begin position="289"/>
        <end position="302"/>
    </location>
</feature>
<feature type="transmembrane region" description="Helical" evidence="2">
    <location>
        <begin position="982"/>
        <end position="1004"/>
    </location>
</feature>
<feature type="compositionally biased region" description="Low complexity" evidence="1">
    <location>
        <begin position="569"/>
        <end position="579"/>
    </location>
</feature>
<dbReference type="KEGG" id="fcy:FRACYDRAFT_256062"/>
<evidence type="ECO:0000256" key="2">
    <source>
        <dbReference type="SAM" id="Phobius"/>
    </source>
</evidence>
<feature type="compositionally biased region" description="Polar residues" evidence="1">
    <location>
        <begin position="241"/>
        <end position="253"/>
    </location>
</feature>